<feature type="transmembrane region" description="Helical" evidence="10">
    <location>
        <begin position="306"/>
        <end position="327"/>
    </location>
</feature>
<feature type="transmembrane region" description="Helical" evidence="10">
    <location>
        <begin position="41"/>
        <end position="60"/>
    </location>
</feature>
<feature type="transmembrane region" description="Helical" evidence="10">
    <location>
        <begin position="282"/>
        <end position="300"/>
    </location>
</feature>
<sequence length="619" mass="68946">MKTGLLLAVLFGASLLICDGVLTSAISVMSSVKGLQVHSEIFHNHMVVFIACAVLVGLFAMQHRGTHKVAFLFAPIVLLWLLSIAAVGIYNTIHWNPKIYRALSPYYICQFFRETGKDGLLSLGGILLCITGTGAMFTNLGHFTAASIRAAFLTKNFDAMSSSFYASIPDSIFWPVFIVANLAAVVASQAVISATFSIVKQCHALGCFPRVKVVHKARWIDGQIYIPEMNWILMILSIIVMVGLQKTTLIGNAYGFACMAEAFISTCLMSLIIIFVWHKSSILSLLFLVLFGSIEAIYLLSSCTKIPRGGWVSLVLSSGFLMIMYVWHYGTRRKYLYDIQNKLSMKWILTLGPTLGIVRVPGIGLIYSELVTGIPAMFSHFLANLPATHQVIIFVSIKCVLVPYVPHKERYLIGRIGPKSYRLFRCIVRYGYQDVHKDDEDFENHLVMCIAEFIKLEAEGSATIDGSMDGRMAVVRTSEKFGTRLVMSESAANEEISCSSTSSAAPNSKSSTLQNLQSMYEQELPSLTQRRRMRFKLPDADHMHLHAQEELYELLEAKRAGVAYIIGHSHIKARRNSSLLKQFVIDMGYSFLRKNCRSPAVTLTIPRINLIGVGMNYHV</sequence>
<feature type="transmembrane region" description="Helical" evidence="10">
    <location>
        <begin position="72"/>
        <end position="93"/>
    </location>
</feature>
<evidence type="ECO:0000256" key="1">
    <source>
        <dbReference type="ARBA" id="ARBA00004651"/>
    </source>
</evidence>
<evidence type="ECO:0000256" key="10">
    <source>
        <dbReference type="RuleBase" id="RU321113"/>
    </source>
</evidence>
<evidence type="ECO:0000256" key="2">
    <source>
        <dbReference type="ARBA" id="ARBA00008440"/>
    </source>
</evidence>
<evidence type="ECO:0000256" key="11">
    <source>
        <dbReference type="SAM" id="SignalP"/>
    </source>
</evidence>
<evidence type="ECO:0000256" key="7">
    <source>
        <dbReference type="ARBA" id="ARBA00022989"/>
    </source>
</evidence>
<dbReference type="EMBL" id="BJWL01000014">
    <property type="protein sequence ID" value="GFZ01317.1"/>
    <property type="molecule type" value="Genomic_DNA"/>
</dbReference>
<comment type="function">
    <text evidence="10">Potassium transporter.</text>
</comment>
<dbReference type="OrthoDB" id="504708at2759"/>
<feature type="transmembrane region" description="Helical" evidence="10">
    <location>
        <begin position="254"/>
        <end position="275"/>
    </location>
</feature>
<dbReference type="InterPro" id="IPR053951">
    <property type="entry name" value="K_trans_N"/>
</dbReference>
<organism evidence="14 15">
    <name type="scientific">Actinidia rufa</name>
    <dbReference type="NCBI Taxonomy" id="165716"/>
    <lineage>
        <taxon>Eukaryota</taxon>
        <taxon>Viridiplantae</taxon>
        <taxon>Streptophyta</taxon>
        <taxon>Embryophyta</taxon>
        <taxon>Tracheophyta</taxon>
        <taxon>Spermatophyta</taxon>
        <taxon>Magnoliopsida</taxon>
        <taxon>eudicotyledons</taxon>
        <taxon>Gunneridae</taxon>
        <taxon>Pentapetalae</taxon>
        <taxon>asterids</taxon>
        <taxon>Ericales</taxon>
        <taxon>Actinidiaceae</taxon>
        <taxon>Actinidia</taxon>
    </lineage>
</organism>
<feature type="domain" description="K+ potassium transporter integral membrane" evidence="12">
    <location>
        <begin position="4"/>
        <end position="349"/>
    </location>
</feature>
<evidence type="ECO:0000256" key="4">
    <source>
        <dbReference type="ARBA" id="ARBA00022538"/>
    </source>
</evidence>
<evidence type="ECO:0000256" key="8">
    <source>
        <dbReference type="ARBA" id="ARBA00023065"/>
    </source>
</evidence>
<keyword evidence="9 10" id="KW-0472">Membrane</keyword>
<dbReference type="Pfam" id="PF02705">
    <property type="entry name" value="K_trans"/>
    <property type="match status" value="1"/>
</dbReference>
<evidence type="ECO:0000256" key="3">
    <source>
        <dbReference type="ARBA" id="ARBA00022448"/>
    </source>
</evidence>
<keyword evidence="6 10" id="KW-0630">Potassium</keyword>
<keyword evidence="15" id="KW-1185">Reference proteome</keyword>
<evidence type="ECO:0000256" key="6">
    <source>
        <dbReference type="ARBA" id="ARBA00022958"/>
    </source>
</evidence>
<keyword evidence="7 10" id="KW-1133">Transmembrane helix</keyword>
<evidence type="ECO:0000259" key="13">
    <source>
        <dbReference type="Pfam" id="PF22776"/>
    </source>
</evidence>
<protein>
    <recommendedName>
        <fullName evidence="10">Potassium transporter</fullName>
    </recommendedName>
</protein>
<feature type="transmembrane region" description="Helical" evidence="10">
    <location>
        <begin position="220"/>
        <end position="242"/>
    </location>
</feature>
<keyword evidence="4 10" id="KW-0633">Potassium transport</keyword>
<comment type="similarity">
    <text evidence="2 10">Belongs to the HAK/KUP transporter (TC 2.A.72.3) family.</text>
</comment>
<feature type="signal peptide" evidence="11">
    <location>
        <begin position="1"/>
        <end position="20"/>
    </location>
</feature>
<dbReference type="InterPro" id="IPR053952">
    <property type="entry name" value="K_trans_C"/>
</dbReference>
<dbReference type="AlphaFoldDB" id="A0A7J0FSB9"/>
<dbReference type="GO" id="GO:0015079">
    <property type="term" value="F:potassium ion transmembrane transporter activity"/>
    <property type="evidence" value="ECO:0007669"/>
    <property type="project" value="UniProtKB-UniRule"/>
</dbReference>
<dbReference type="InterPro" id="IPR003855">
    <property type="entry name" value="K+_transporter"/>
</dbReference>
<evidence type="ECO:0000259" key="12">
    <source>
        <dbReference type="Pfam" id="PF02705"/>
    </source>
</evidence>
<comment type="caution">
    <text evidence="14">The sequence shown here is derived from an EMBL/GenBank/DDBJ whole genome shotgun (WGS) entry which is preliminary data.</text>
</comment>
<comment type="subcellular location">
    <subcellularLocation>
        <location evidence="1">Cell membrane</location>
        <topology evidence="1">Multi-pass membrane protein</topology>
    </subcellularLocation>
    <subcellularLocation>
        <location evidence="10">Membrane</location>
        <topology evidence="10">Multi-pass membrane protein</topology>
    </subcellularLocation>
</comment>
<dbReference type="PANTHER" id="PTHR30540:SF108">
    <property type="entry name" value="POTASSIUM TRANSPORTER 3"/>
    <property type="match status" value="1"/>
</dbReference>
<dbReference type="PANTHER" id="PTHR30540">
    <property type="entry name" value="OSMOTIC STRESS POTASSIUM TRANSPORTER"/>
    <property type="match status" value="1"/>
</dbReference>
<feature type="domain" description="K+ potassium transporter C-terminal" evidence="13">
    <location>
        <begin position="361"/>
        <end position="618"/>
    </location>
</feature>
<keyword evidence="8 10" id="KW-0406">Ion transport</keyword>
<dbReference type="GO" id="GO:0005886">
    <property type="term" value="C:plasma membrane"/>
    <property type="evidence" value="ECO:0007669"/>
    <property type="project" value="UniProtKB-SubCell"/>
</dbReference>
<comment type="caution">
    <text evidence="10">Lacks conserved residue(s) required for the propagation of feature annotation.</text>
</comment>
<name>A0A7J0FSB9_9ERIC</name>
<evidence type="ECO:0000313" key="14">
    <source>
        <dbReference type="EMBL" id="GFZ01317.1"/>
    </source>
</evidence>
<dbReference type="Proteomes" id="UP000585474">
    <property type="component" value="Unassembled WGS sequence"/>
</dbReference>
<dbReference type="NCBIfam" id="TIGR00794">
    <property type="entry name" value="kup"/>
    <property type="match status" value="1"/>
</dbReference>
<keyword evidence="11" id="KW-0732">Signal</keyword>
<gene>
    <name evidence="14" type="ORF">Acr_14g0009520</name>
</gene>
<keyword evidence="3" id="KW-0813">Transport</keyword>
<proteinExistence type="inferred from homology"/>
<evidence type="ECO:0000256" key="9">
    <source>
        <dbReference type="ARBA" id="ARBA00023136"/>
    </source>
</evidence>
<evidence type="ECO:0000256" key="5">
    <source>
        <dbReference type="ARBA" id="ARBA00022692"/>
    </source>
</evidence>
<accession>A0A7J0FSB9</accession>
<feature type="transmembrane region" description="Helical" evidence="10">
    <location>
        <begin position="172"/>
        <end position="199"/>
    </location>
</feature>
<reference evidence="14 15" key="1">
    <citation type="submission" date="2019-07" db="EMBL/GenBank/DDBJ databases">
        <title>De Novo Assembly of kiwifruit Actinidia rufa.</title>
        <authorList>
            <person name="Sugita-Konishi S."/>
            <person name="Sato K."/>
            <person name="Mori E."/>
            <person name="Abe Y."/>
            <person name="Kisaki G."/>
            <person name="Hamano K."/>
            <person name="Suezawa K."/>
            <person name="Otani M."/>
            <person name="Fukuda T."/>
            <person name="Manabe T."/>
            <person name="Gomi K."/>
            <person name="Tabuchi M."/>
            <person name="Akimitsu K."/>
            <person name="Kataoka I."/>
        </authorList>
    </citation>
    <scope>NUCLEOTIDE SEQUENCE [LARGE SCALE GENOMIC DNA]</scope>
    <source>
        <strain evidence="15">cv. Fuchu</strain>
    </source>
</reference>
<keyword evidence="5 10" id="KW-0812">Transmembrane</keyword>
<feature type="chain" id="PRO_5029499277" description="Potassium transporter" evidence="11">
    <location>
        <begin position="21"/>
        <end position="619"/>
    </location>
</feature>
<evidence type="ECO:0000313" key="15">
    <source>
        <dbReference type="Proteomes" id="UP000585474"/>
    </source>
</evidence>
<dbReference type="Pfam" id="PF22776">
    <property type="entry name" value="K_trans_C"/>
    <property type="match status" value="1"/>
</dbReference>